<comment type="caution">
    <text evidence="1">The sequence shown here is derived from an EMBL/GenBank/DDBJ whole genome shotgun (WGS) entry which is preliminary data.</text>
</comment>
<protein>
    <submittedName>
        <fullName evidence="1">Uncharacterized protein</fullName>
    </submittedName>
</protein>
<name>A0A832ZFB5_9EURY</name>
<sequence length="116" mass="12810">MSVIGTAGGAAATVVAMSRTFVLGYLILEPSEFVKLLEKMEKPVVLYMVKREGILSKKETYTYIARYGEFTILTKTETLLVLPSRAEQIPVRDVVLPPEVQSRLNSIVKEESSTGS</sequence>
<evidence type="ECO:0000313" key="2">
    <source>
        <dbReference type="Proteomes" id="UP000653692"/>
    </source>
</evidence>
<dbReference type="EMBL" id="DQUR01000001">
    <property type="protein sequence ID" value="HIP88391.1"/>
    <property type="molecule type" value="Genomic_DNA"/>
</dbReference>
<dbReference type="Proteomes" id="UP000653692">
    <property type="component" value="Unassembled WGS sequence"/>
</dbReference>
<dbReference type="AlphaFoldDB" id="A0A832ZFB5"/>
<organism evidence="1 2">
    <name type="scientific">Thermococcus paralvinellae</name>
    <dbReference type="NCBI Taxonomy" id="582419"/>
    <lineage>
        <taxon>Archaea</taxon>
        <taxon>Methanobacteriati</taxon>
        <taxon>Methanobacteriota</taxon>
        <taxon>Thermococci</taxon>
        <taxon>Thermococcales</taxon>
        <taxon>Thermococcaceae</taxon>
        <taxon>Thermococcus</taxon>
    </lineage>
</organism>
<evidence type="ECO:0000313" key="1">
    <source>
        <dbReference type="EMBL" id="HIP88391.1"/>
    </source>
</evidence>
<gene>
    <name evidence="1" type="ORF">EYH24_00045</name>
</gene>
<reference evidence="1" key="1">
    <citation type="journal article" date="2020" name="ISME J.">
        <title>Gammaproteobacteria mediating utilization of methyl-, sulfur- and petroleum organic compounds in deep ocean hydrothermal plumes.</title>
        <authorList>
            <person name="Zhou Z."/>
            <person name="Liu Y."/>
            <person name="Pan J."/>
            <person name="Cron B.R."/>
            <person name="Toner B.M."/>
            <person name="Anantharaman K."/>
            <person name="Breier J.A."/>
            <person name="Dick G.J."/>
            <person name="Li M."/>
        </authorList>
    </citation>
    <scope>NUCLEOTIDE SEQUENCE</scope>
    <source>
        <strain evidence="1">SZUA-1476</strain>
    </source>
</reference>
<proteinExistence type="predicted"/>
<accession>A0A832ZFB5</accession>